<reference evidence="4" key="2">
    <citation type="submission" date="2012-11" db="EMBL/GenBank/DDBJ databases">
        <authorList>
            <person name="Kuo A."/>
            <person name="Curtis B.A."/>
            <person name="Tanifuji G."/>
            <person name="Burki F."/>
            <person name="Gruber A."/>
            <person name="Irimia M."/>
            <person name="Maruyama S."/>
            <person name="Arias M.C."/>
            <person name="Ball S.G."/>
            <person name="Gile G.H."/>
            <person name="Hirakawa Y."/>
            <person name="Hopkins J.F."/>
            <person name="Rensing S.A."/>
            <person name="Schmutz J."/>
            <person name="Symeonidi A."/>
            <person name="Elias M."/>
            <person name="Eveleigh R.J."/>
            <person name="Herman E.K."/>
            <person name="Klute M.J."/>
            <person name="Nakayama T."/>
            <person name="Obornik M."/>
            <person name="Reyes-Prieto A."/>
            <person name="Armbrust E.V."/>
            <person name="Aves S.J."/>
            <person name="Beiko R.G."/>
            <person name="Coutinho P."/>
            <person name="Dacks J.B."/>
            <person name="Durnford D.G."/>
            <person name="Fast N.M."/>
            <person name="Green B.R."/>
            <person name="Grisdale C."/>
            <person name="Hempe F."/>
            <person name="Henrissat B."/>
            <person name="Hoppner M.P."/>
            <person name="Ishida K.-I."/>
            <person name="Kim E."/>
            <person name="Koreny L."/>
            <person name="Kroth P.G."/>
            <person name="Liu Y."/>
            <person name="Malik S.-B."/>
            <person name="Maier U.G."/>
            <person name="McRose D."/>
            <person name="Mock T."/>
            <person name="Neilson J.A."/>
            <person name="Onodera N.T."/>
            <person name="Poole A.M."/>
            <person name="Pritham E.J."/>
            <person name="Richards T.A."/>
            <person name="Rocap G."/>
            <person name="Roy S.W."/>
            <person name="Sarai C."/>
            <person name="Schaack S."/>
            <person name="Shirato S."/>
            <person name="Slamovits C.H."/>
            <person name="Spencer D.F."/>
            <person name="Suzuki S."/>
            <person name="Worden A.Z."/>
            <person name="Zauner S."/>
            <person name="Barry K."/>
            <person name="Bell C."/>
            <person name="Bharti A.K."/>
            <person name="Crow J.A."/>
            <person name="Grimwood J."/>
            <person name="Kramer R."/>
            <person name="Lindquist E."/>
            <person name="Lucas S."/>
            <person name="Salamov A."/>
            <person name="McFadden G.I."/>
            <person name="Lane C.E."/>
            <person name="Keeling P.J."/>
            <person name="Gray M.W."/>
            <person name="Grigoriev I.V."/>
            <person name="Archibald J.M."/>
        </authorList>
    </citation>
    <scope>NUCLEOTIDE SEQUENCE</scope>
    <source>
        <strain evidence="4">CCMP2712</strain>
    </source>
</reference>
<evidence type="ECO:0000313" key="2">
    <source>
        <dbReference type="EMBL" id="EKX50962.1"/>
    </source>
</evidence>
<feature type="region of interest" description="Disordered" evidence="1">
    <location>
        <begin position="543"/>
        <end position="612"/>
    </location>
</feature>
<sequence>MDEQVFRAILDASNDTYEGVRLEAARALGKTTESRGCVEDLMPLLQDCSFQVRRVMAESVWKACREGELSQLLERLEYLLEHESYPEVREALRSSRDQVERALYSVRPKSKEEPLRCPAMASLPDCPSMGEMIEVKEEEEEGGEGARASLLYAHVVDLDMSGRRMGLRISHRGLADGKIVAVGKEEKFLSFSVPWREATADPWSRKARWPSRGYFVTMRGETSFWIAKEMRMSLDSIFQLNQQLDCSTPHLALPDMSVVMLDREASELEVEPMNGGLLRLIEEGIRRGEGGAMDVLLRYPDVESQGSVSAMVSLLHDALAPIRERALLTVKKLAKPKSLNSYKLIPHVMDNLEHVSAAVRRSAEEAITALVDQDSCPLYVMDRVVLLCTSTDQDLKATGLRCLGRLSNEGQQRILDIIVDGVLSDHKLVHDAAIEAVRRRNMSAALFEQVTRRLVSCKGTRDVEALVRAVDQFDLEERTEEIVHILSGLARSSDDFDRLKFVSVCSLLVNKASCPFPLTDLLLLLSKDSHETVKEAAAQLLHRTMQRKKKGPGAREEQGGGGKQGGQEAEEAAALRYSSASNHGEEVDFDHSLLLRNRRDPDNDPQERRWEEKVMRESCHGVACSHRTRTMQEMFGELSEEDVRDPFPVFTLRIVKQLRTDISQQRRRRLVDSLRSLSLLCGFRGFRAAALSVDLLLGCDHADARVSGAQACSALMQRPINMRCALAPIKQKLLLLLLDGDQLVRHAVLAVLPDVFARGSEDAMSVLFGQGGGRQEGQASSCLLAQLELSRSRGRAADVETLTHALGALAPVNDSSSLTVLLELVKEEASPVRLSALLSIRRLFVRGERSQLDQLVLSVALACRKQEEDRQVRLVAEDLLRLLGGEERAYRVASRAVPWEEERDVRFSVDRDPLRVMGMDLVEYREEEEERTGCEEVEE</sequence>
<dbReference type="InterPro" id="IPR016024">
    <property type="entry name" value="ARM-type_fold"/>
</dbReference>
<dbReference type="AlphaFoldDB" id="L1JR89"/>
<dbReference type="SUPFAM" id="SSF48371">
    <property type="entry name" value="ARM repeat"/>
    <property type="match status" value="2"/>
</dbReference>
<feature type="compositionally biased region" description="Basic and acidic residues" evidence="1">
    <location>
        <begin position="583"/>
        <end position="612"/>
    </location>
</feature>
<name>L1JR89_GUITC</name>
<dbReference type="Gene3D" id="1.25.10.10">
    <property type="entry name" value="Leucine-rich Repeat Variant"/>
    <property type="match status" value="2"/>
</dbReference>
<keyword evidence="4" id="KW-1185">Reference proteome</keyword>
<dbReference type="EMBL" id="JH992977">
    <property type="protein sequence ID" value="EKX50962.1"/>
    <property type="molecule type" value="Genomic_DNA"/>
</dbReference>
<dbReference type="PaxDb" id="55529-EKX50962"/>
<evidence type="ECO:0000313" key="3">
    <source>
        <dbReference type="EnsemblProtists" id="EKX50962"/>
    </source>
</evidence>
<dbReference type="KEGG" id="gtt:GUITHDRAFT_103544"/>
<dbReference type="PANTHER" id="PTHR12697:SF5">
    <property type="entry name" value="DEOXYHYPUSINE HYDROXYLASE"/>
    <property type="match status" value="1"/>
</dbReference>
<dbReference type="Proteomes" id="UP000011087">
    <property type="component" value="Unassembled WGS sequence"/>
</dbReference>
<dbReference type="GO" id="GO:0016491">
    <property type="term" value="F:oxidoreductase activity"/>
    <property type="evidence" value="ECO:0007669"/>
    <property type="project" value="TreeGrafter"/>
</dbReference>
<dbReference type="PANTHER" id="PTHR12697">
    <property type="entry name" value="PBS LYASE HEAT-LIKE PROTEIN"/>
    <property type="match status" value="1"/>
</dbReference>
<reference evidence="2 4" key="1">
    <citation type="journal article" date="2012" name="Nature">
        <title>Algal genomes reveal evolutionary mosaicism and the fate of nucleomorphs.</title>
        <authorList>
            <consortium name="DOE Joint Genome Institute"/>
            <person name="Curtis B.A."/>
            <person name="Tanifuji G."/>
            <person name="Burki F."/>
            <person name="Gruber A."/>
            <person name="Irimia M."/>
            <person name="Maruyama S."/>
            <person name="Arias M.C."/>
            <person name="Ball S.G."/>
            <person name="Gile G.H."/>
            <person name="Hirakawa Y."/>
            <person name="Hopkins J.F."/>
            <person name="Kuo A."/>
            <person name="Rensing S.A."/>
            <person name="Schmutz J."/>
            <person name="Symeonidi A."/>
            <person name="Elias M."/>
            <person name="Eveleigh R.J."/>
            <person name="Herman E.K."/>
            <person name="Klute M.J."/>
            <person name="Nakayama T."/>
            <person name="Obornik M."/>
            <person name="Reyes-Prieto A."/>
            <person name="Armbrust E.V."/>
            <person name="Aves S.J."/>
            <person name="Beiko R.G."/>
            <person name="Coutinho P."/>
            <person name="Dacks J.B."/>
            <person name="Durnford D.G."/>
            <person name="Fast N.M."/>
            <person name="Green B.R."/>
            <person name="Grisdale C.J."/>
            <person name="Hempel F."/>
            <person name="Henrissat B."/>
            <person name="Hoppner M.P."/>
            <person name="Ishida K."/>
            <person name="Kim E."/>
            <person name="Koreny L."/>
            <person name="Kroth P.G."/>
            <person name="Liu Y."/>
            <person name="Malik S.B."/>
            <person name="Maier U.G."/>
            <person name="McRose D."/>
            <person name="Mock T."/>
            <person name="Neilson J.A."/>
            <person name="Onodera N.T."/>
            <person name="Poole A.M."/>
            <person name="Pritham E.J."/>
            <person name="Richards T.A."/>
            <person name="Rocap G."/>
            <person name="Roy S.W."/>
            <person name="Sarai C."/>
            <person name="Schaack S."/>
            <person name="Shirato S."/>
            <person name="Slamovits C.H."/>
            <person name="Spencer D.F."/>
            <person name="Suzuki S."/>
            <person name="Worden A.Z."/>
            <person name="Zauner S."/>
            <person name="Barry K."/>
            <person name="Bell C."/>
            <person name="Bharti A.K."/>
            <person name="Crow J.A."/>
            <person name="Grimwood J."/>
            <person name="Kramer R."/>
            <person name="Lindquist E."/>
            <person name="Lucas S."/>
            <person name="Salamov A."/>
            <person name="McFadden G.I."/>
            <person name="Lane C.E."/>
            <person name="Keeling P.J."/>
            <person name="Gray M.W."/>
            <person name="Grigoriev I.V."/>
            <person name="Archibald J.M."/>
        </authorList>
    </citation>
    <scope>NUCLEOTIDE SEQUENCE</scope>
    <source>
        <strain evidence="2 4">CCMP2712</strain>
    </source>
</reference>
<organism evidence="2">
    <name type="scientific">Guillardia theta (strain CCMP2712)</name>
    <name type="common">Cryptophyte</name>
    <dbReference type="NCBI Taxonomy" id="905079"/>
    <lineage>
        <taxon>Eukaryota</taxon>
        <taxon>Cryptophyceae</taxon>
        <taxon>Pyrenomonadales</taxon>
        <taxon>Geminigeraceae</taxon>
        <taxon>Guillardia</taxon>
    </lineage>
</organism>
<accession>L1JR89</accession>
<evidence type="ECO:0000313" key="4">
    <source>
        <dbReference type="Proteomes" id="UP000011087"/>
    </source>
</evidence>
<dbReference type="RefSeq" id="XP_005837942.1">
    <property type="nucleotide sequence ID" value="XM_005837885.1"/>
</dbReference>
<evidence type="ECO:0000256" key="1">
    <source>
        <dbReference type="SAM" id="MobiDB-lite"/>
    </source>
</evidence>
<protein>
    <submittedName>
        <fullName evidence="2 3">Uncharacterized protein</fullName>
    </submittedName>
</protein>
<dbReference type="InterPro" id="IPR011989">
    <property type="entry name" value="ARM-like"/>
</dbReference>
<reference evidence="3" key="3">
    <citation type="submission" date="2016-03" db="UniProtKB">
        <authorList>
            <consortium name="EnsemblProtists"/>
        </authorList>
    </citation>
    <scope>IDENTIFICATION</scope>
</reference>
<dbReference type="GeneID" id="17307610"/>
<gene>
    <name evidence="2" type="ORF">GUITHDRAFT_103544</name>
</gene>
<proteinExistence type="predicted"/>
<dbReference type="EnsemblProtists" id="EKX50962">
    <property type="protein sequence ID" value="EKX50962"/>
    <property type="gene ID" value="GUITHDRAFT_103544"/>
</dbReference>
<dbReference type="HOGENOM" id="CLU_312492_0_0_1"/>